<dbReference type="OrthoDB" id="194358at2759"/>
<dbReference type="PROSITE" id="PS50088">
    <property type="entry name" value="ANK_REPEAT"/>
    <property type="match status" value="3"/>
</dbReference>
<dbReference type="GO" id="GO:0005737">
    <property type="term" value="C:cytoplasm"/>
    <property type="evidence" value="ECO:0007669"/>
    <property type="project" value="TreeGrafter"/>
</dbReference>
<evidence type="ECO:0000256" key="1">
    <source>
        <dbReference type="ARBA" id="ARBA00022737"/>
    </source>
</evidence>
<dbReference type="Proteomes" id="UP000054560">
    <property type="component" value="Unassembled WGS sequence"/>
</dbReference>
<keyword evidence="1" id="KW-0677">Repeat</keyword>
<dbReference type="InterPro" id="IPR036770">
    <property type="entry name" value="Ankyrin_rpt-contain_sf"/>
</dbReference>
<name>A0A0L0FHG5_9EUKA</name>
<reference evidence="4 5" key="1">
    <citation type="submission" date="2011-02" db="EMBL/GenBank/DDBJ databases">
        <title>The Genome Sequence of Sphaeroforma arctica JP610.</title>
        <authorList>
            <consortium name="The Broad Institute Genome Sequencing Platform"/>
            <person name="Russ C."/>
            <person name="Cuomo C."/>
            <person name="Young S.K."/>
            <person name="Zeng Q."/>
            <person name="Gargeya S."/>
            <person name="Alvarado L."/>
            <person name="Berlin A."/>
            <person name="Chapman S.B."/>
            <person name="Chen Z."/>
            <person name="Freedman E."/>
            <person name="Gellesch M."/>
            <person name="Goldberg J."/>
            <person name="Griggs A."/>
            <person name="Gujja S."/>
            <person name="Heilman E."/>
            <person name="Heiman D."/>
            <person name="Howarth C."/>
            <person name="Mehta T."/>
            <person name="Neiman D."/>
            <person name="Pearson M."/>
            <person name="Roberts A."/>
            <person name="Saif S."/>
            <person name="Shea T."/>
            <person name="Shenoy N."/>
            <person name="Sisk P."/>
            <person name="Stolte C."/>
            <person name="Sykes S."/>
            <person name="White J."/>
            <person name="Yandava C."/>
            <person name="Burger G."/>
            <person name="Gray M.W."/>
            <person name="Holland P.W.H."/>
            <person name="King N."/>
            <person name="Lang F.B.F."/>
            <person name="Roger A.J."/>
            <person name="Ruiz-Trillo I."/>
            <person name="Haas B."/>
            <person name="Nusbaum C."/>
            <person name="Birren B."/>
        </authorList>
    </citation>
    <scope>NUCLEOTIDE SEQUENCE [LARGE SCALE GENOMIC DNA]</scope>
    <source>
        <strain evidence="4 5">JP610</strain>
    </source>
</reference>
<sequence length="244" mass="25712">MALFEAVRNGSVESVQDILNEVEDWGDAAGACGVDLEDKDENGRTALHIAAEKNMSDIVGLLLESGASANPLDKAMKTPLYLAAEKNHSDVMQVLICGDFDPMASSQVHTFHLATERNDTAVMEELLVNLVDVDERGCALGDKGESGTALQVAARNGHVYALEMLLWHGANIDAATTPGGLTALYAAAQADHTHALTLLLKAGADVNKLSTAGQDALMMAVCNDNVCATKQLLQHGASTAHADY</sequence>
<dbReference type="PROSITE" id="PS50297">
    <property type="entry name" value="ANK_REP_REGION"/>
    <property type="match status" value="3"/>
</dbReference>
<dbReference type="SUPFAM" id="SSF48403">
    <property type="entry name" value="Ankyrin repeat"/>
    <property type="match status" value="1"/>
</dbReference>
<keyword evidence="2 3" id="KW-0040">ANK repeat</keyword>
<dbReference type="SMART" id="SM00248">
    <property type="entry name" value="ANK"/>
    <property type="match status" value="6"/>
</dbReference>
<dbReference type="GeneID" id="25911778"/>
<dbReference type="PANTHER" id="PTHR24198:SF165">
    <property type="entry name" value="ANKYRIN REPEAT-CONTAINING PROTEIN-RELATED"/>
    <property type="match status" value="1"/>
</dbReference>
<dbReference type="STRING" id="667725.A0A0L0FHG5"/>
<dbReference type="EMBL" id="KQ243201">
    <property type="protein sequence ID" value="KNC76214.1"/>
    <property type="molecule type" value="Genomic_DNA"/>
</dbReference>
<dbReference type="PANTHER" id="PTHR24198">
    <property type="entry name" value="ANKYRIN REPEAT AND PROTEIN KINASE DOMAIN-CONTAINING PROTEIN"/>
    <property type="match status" value="1"/>
</dbReference>
<feature type="non-terminal residue" evidence="4">
    <location>
        <position position="244"/>
    </location>
</feature>
<proteinExistence type="predicted"/>
<dbReference type="Pfam" id="PF12796">
    <property type="entry name" value="Ank_2"/>
    <property type="match status" value="2"/>
</dbReference>
<keyword evidence="5" id="KW-1185">Reference proteome</keyword>
<evidence type="ECO:0000256" key="2">
    <source>
        <dbReference type="ARBA" id="ARBA00023043"/>
    </source>
</evidence>
<evidence type="ECO:0000256" key="3">
    <source>
        <dbReference type="PROSITE-ProRule" id="PRU00023"/>
    </source>
</evidence>
<evidence type="ECO:0000313" key="4">
    <source>
        <dbReference type="EMBL" id="KNC76214.1"/>
    </source>
</evidence>
<protein>
    <submittedName>
        <fullName evidence="4">Uncharacterized protein</fullName>
    </submittedName>
</protein>
<feature type="repeat" description="ANK" evidence="3">
    <location>
        <begin position="42"/>
        <end position="74"/>
    </location>
</feature>
<feature type="repeat" description="ANK" evidence="3">
    <location>
        <begin position="145"/>
        <end position="177"/>
    </location>
</feature>
<dbReference type="eggNOG" id="KOG4177">
    <property type="taxonomic scope" value="Eukaryota"/>
</dbReference>
<organism evidence="4 5">
    <name type="scientific">Sphaeroforma arctica JP610</name>
    <dbReference type="NCBI Taxonomy" id="667725"/>
    <lineage>
        <taxon>Eukaryota</taxon>
        <taxon>Ichthyosporea</taxon>
        <taxon>Ichthyophonida</taxon>
        <taxon>Sphaeroforma</taxon>
    </lineage>
</organism>
<dbReference type="PRINTS" id="PR01415">
    <property type="entry name" value="ANKYRIN"/>
</dbReference>
<feature type="repeat" description="ANK" evidence="3">
    <location>
        <begin position="179"/>
        <end position="211"/>
    </location>
</feature>
<accession>A0A0L0FHG5</accession>
<dbReference type="InterPro" id="IPR002110">
    <property type="entry name" value="Ankyrin_rpt"/>
</dbReference>
<dbReference type="Gene3D" id="1.25.40.20">
    <property type="entry name" value="Ankyrin repeat-containing domain"/>
    <property type="match status" value="2"/>
</dbReference>
<gene>
    <name evidence="4" type="ORF">SARC_11274</name>
</gene>
<dbReference type="AlphaFoldDB" id="A0A0L0FHG5"/>
<evidence type="ECO:0000313" key="5">
    <source>
        <dbReference type="Proteomes" id="UP000054560"/>
    </source>
</evidence>
<dbReference type="RefSeq" id="XP_014150116.1">
    <property type="nucleotide sequence ID" value="XM_014294641.1"/>
</dbReference>